<sequence>MNHKHCRSFALNRRFVLLTGCSGGGKSTLLQALSERGFATVQEPGRRIVAEQLAGAGDALPWVDMKAFARRAIEVALSDLEAAQSVDDIVFFDRGLIDAAVALAHAGGPTIEQTLGETLVYERRVFIVPPWRQLFAADAERRHGFDAAVQEHHRIEKALETLGYLPTELPKVAVQERAEFVLKDCGVL</sequence>
<accession>A0ABX4MLD0</accession>
<dbReference type="Gene3D" id="3.40.50.300">
    <property type="entry name" value="P-loop containing nucleotide triphosphate hydrolases"/>
    <property type="match status" value="1"/>
</dbReference>
<dbReference type="InterPro" id="IPR038727">
    <property type="entry name" value="NadR/Ttd14_AAA_dom"/>
</dbReference>
<gene>
    <name evidence="2" type="ORF">CVM39_19430</name>
</gene>
<proteinExistence type="predicted"/>
<dbReference type="Pfam" id="PF13521">
    <property type="entry name" value="AAA_28"/>
    <property type="match status" value="1"/>
</dbReference>
<keyword evidence="3" id="KW-1185">Reference proteome</keyword>
<reference evidence="2 3" key="1">
    <citation type="journal article" date="2018" name="Int. J. Syst. Evol. Microbiol.">
        <title>Pseudooceanicola lipolyticus sp. nov., a marine alphaproteobacterium, reclassification of Oceanicola flagellatus as Pseudooceanicola flagellatus comb. nov. and emended description of the genus Pseudooceanicola.</title>
        <authorList>
            <person name="Huang M.-M."/>
            <person name="Guo L.-L."/>
            <person name="Wu Y.-H."/>
            <person name="Lai Q.-L."/>
            <person name="Shao Z.-Z."/>
            <person name="Wang C.-S."/>
            <person name="Wu M."/>
            <person name="Xu X.-W."/>
        </authorList>
    </citation>
    <scope>NUCLEOTIDE SEQUENCE [LARGE SCALE GENOMIC DNA]</scope>
    <source>
        <strain evidence="2 3">Ar-45</strain>
    </source>
</reference>
<dbReference type="EMBL" id="PGTD01000023">
    <property type="protein sequence ID" value="PJE26034.1"/>
    <property type="molecule type" value="Genomic_DNA"/>
</dbReference>
<evidence type="ECO:0000313" key="2">
    <source>
        <dbReference type="EMBL" id="PJE26034.1"/>
    </source>
</evidence>
<name>A0ABX4MLD0_9RHOB</name>
<comment type="caution">
    <text evidence="2">The sequence shown here is derived from an EMBL/GenBank/DDBJ whole genome shotgun (WGS) entry which is preliminary data.</text>
</comment>
<dbReference type="InterPro" id="IPR027417">
    <property type="entry name" value="P-loop_NTPase"/>
</dbReference>
<feature type="domain" description="NadR/Ttd14 AAA" evidence="1">
    <location>
        <begin position="16"/>
        <end position="177"/>
    </location>
</feature>
<evidence type="ECO:0000313" key="3">
    <source>
        <dbReference type="Proteomes" id="UP000231702"/>
    </source>
</evidence>
<dbReference type="SUPFAM" id="SSF52540">
    <property type="entry name" value="P-loop containing nucleoside triphosphate hydrolases"/>
    <property type="match status" value="1"/>
</dbReference>
<organism evidence="2 3">
    <name type="scientific">Pseudooceanicola antarcticus</name>
    <dbReference type="NCBI Taxonomy" id="1247613"/>
    <lineage>
        <taxon>Bacteria</taxon>
        <taxon>Pseudomonadati</taxon>
        <taxon>Pseudomonadota</taxon>
        <taxon>Alphaproteobacteria</taxon>
        <taxon>Rhodobacterales</taxon>
        <taxon>Paracoccaceae</taxon>
        <taxon>Pseudooceanicola</taxon>
    </lineage>
</organism>
<protein>
    <submittedName>
        <fullName evidence="2">ATPase</fullName>
    </submittedName>
</protein>
<dbReference type="Proteomes" id="UP000231702">
    <property type="component" value="Unassembled WGS sequence"/>
</dbReference>
<evidence type="ECO:0000259" key="1">
    <source>
        <dbReference type="Pfam" id="PF13521"/>
    </source>
</evidence>